<keyword evidence="1" id="KW-0378">Hydrolase</keyword>
<accession>A0A1G9Y1N0</accession>
<feature type="domain" description="Isochorismatase-like" evidence="3">
    <location>
        <begin position="7"/>
        <end position="191"/>
    </location>
</feature>
<proteinExistence type="predicted"/>
<dbReference type="SUPFAM" id="SSF52499">
    <property type="entry name" value="Isochorismatase-like hydrolases"/>
    <property type="match status" value="1"/>
</dbReference>
<dbReference type="STRING" id="310781.SAMN05216259_102375"/>
<evidence type="ECO:0000313" key="4">
    <source>
        <dbReference type="EMBL" id="SDN02958.1"/>
    </source>
</evidence>
<evidence type="ECO:0000256" key="1">
    <source>
        <dbReference type="ARBA" id="ARBA00022801"/>
    </source>
</evidence>
<dbReference type="AlphaFoldDB" id="A0A1G9Y1N0"/>
<dbReference type="CDD" id="cd00431">
    <property type="entry name" value="cysteine_hydrolases"/>
    <property type="match status" value="1"/>
</dbReference>
<dbReference type="OrthoDB" id="9814140at2"/>
<dbReference type="InterPro" id="IPR036380">
    <property type="entry name" value="Isochorismatase-like_sf"/>
</dbReference>
<dbReference type="RefSeq" id="WP_093783053.1">
    <property type="nucleotide sequence ID" value="NZ_FNIE01000002.1"/>
</dbReference>
<dbReference type="Proteomes" id="UP000199341">
    <property type="component" value="Unassembled WGS sequence"/>
</dbReference>
<reference evidence="4 5" key="1">
    <citation type="submission" date="2016-10" db="EMBL/GenBank/DDBJ databases">
        <authorList>
            <person name="de Groot N.N."/>
        </authorList>
    </citation>
    <scope>NUCLEOTIDE SEQUENCE [LARGE SCALE GENOMIC DNA]</scope>
    <source>
        <strain evidence="4 5">CGMCC 4.2022</strain>
    </source>
</reference>
<dbReference type="InterPro" id="IPR050272">
    <property type="entry name" value="Isochorismatase-like_hydrls"/>
</dbReference>
<feature type="compositionally biased region" description="Pro residues" evidence="2">
    <location>
        <begin position="209"/>
        <end position="219"/>
    </location>
</feature>
<feature type="region of interest" description="Disordered" evidence="2">
    <location>
        <begin position="193"/>
        <end position="226"/>
    </location>
</feature>
<dbReference type="PANTHER" id="PTHR43540:SF1">
    <property type="entry name" value="ISOCHORISMATASE HYDROLASE"/>
    <property type="match status" value="1"/>
</dbReference>
<dbReference type="PANTHER" id="PTHR43540">
    <property type="entry name" value="PEROXYUREIDOACRYLATE/UREIDOACRYLATE AMIDOHYDROLASE-RELATED"/>
    <property type="match status" value="1"/>
</dbReference>
<dbReference type="Gene3D" id="3.40.50.850">
    <property type="entry name" value="Isochorismatase-like"/>
    <property type="match status" value="1"/>
</dbReference>
<organism evidence="4 5">
    <name type="scientific">Actinacidiphila guanduensis</name>
    <dbReference type="NCBI Taxonomy" id="310781"/>
    <lineage>
        <taxon>Bacteria</taxon>
        <taxon>Bacillati</taxon>
        <taxon>Actinomycetota</taxon>
        <taxon>Actinomycetes</taxon>
        <taxon>Kitasatosporales</taxon>
        <taxon>Streptomycetaceae</taxon>
        <taxon>Actinacidiphila</taxon>
    </lineage>
</organism>
<dbReference type="InterPro" id="IPR000868">
    <property type="entry name" value="Isochorismatase-like_dom"/>
</dbReference>
<evidence type="ECO:0000256" key="2">
    <source>
        <dbReference type="SAM" id="MobiDB-lite"/>
    </source>
</evidence>
<keyword evidence="5" id="KW-1185">Reference proteome</keyword>
<gene>
    <name evidence="4" type="ORF">SAMN05216259_102375</name>
</gene>
<protein>
    <recommendedName>
        <fullName evidence="3">Isochorismatase-like domain-containing protein</fullName>
    </recommendedName>
</protein>
<dbReference type="Pfam" id="PF00857">
    <property type="entry name" value="Isochorismatase"/>
    <property type="match status" value="1"/>
</dbReference>
<evidence type="ECO:0000313" key="5">
    <source>
        <dbReference type="Proteomes" id="UP000199341"/>
    </source>
</evidence>
<name>A0A1G9Y1N0_9ACTN</name>
<dbReference type="EMBL" id="FNIE01000002">
    <property type="protein sequence ID" value="SDN02958.1"/>
    <property type="molecule type" value="Genomic_DNA"/>
</dbReference>
<evidence type="ECO:0000259" key="3">
    <source>
        <dbReference type="Pfam" id="PF00857"/>
    </source>
</evidence>
<sequence>MTPPGGTALVVVDVQNDFCVGPLAASRYPGDPAVLEAVVGTTQRAVETARAGGTDVVFVRFTGDPAHQKASWRHRDAARGRPPKCLEGTWGAQFAAPLQPRCGEGVFTKRACFDAFLADGFEQHLASLGTQHLVFAGVFTDVCVDSTARTAFQKGFHITVLTDCTTALHQSDEQILQFMRRLYGARTTTHDNAALWTRHPEEEGTWQPRPVPVPRPRPQAPAETGP</sequence>
<dbReference type="GO" id="GO:0016787">
    <property type="term" value="F:hydrolase activity"/>
    <property type="evidence" value="ECO:0007669"/>
    <property type="project" value="UniProtKB-KW"/>
</dbReference>